<gene>
    <name evidence="7" type="primary">NOC4L</name>
</gene>
<feature type="compositionally biased region" description="Gly residues" evidence="5">
    <location>
        <begin position="142"/>
        <end position="158"/>
    </location>
</feature>
<keyword evidence="4" id="KW-1133">Transmembrane helix</keyword>
<dbReference type="InterPro" id="IPR005612">
    <property type="entry name" value="CCAAT-binding_factor"/>
</dbReference>
<dbReference type="InterPro" id="IPR027193">
    <property type="entry name" value="Noc4"/>
</dbReference>
<dbReference type="Pfam" id="PF03914">
    <property type="entry name" value="CBF"/>
    <property type="match status" value="1"/>
</dbReference>
<dbReference type="PANTHER" id="PTHR12455">
    <property type="entry name" value="NUCLEOLAR COMPLEX PROTEIN 4"/>
    <property type="match status" value="1"/>
</dbReference>
<evidence type="ECO:0000256" key="3">
    <source>
        <dbReference type="ARBA" id="ARBA00022692"/>
    </source>
</evidence>
<evidence type="ECO:0000259" key="6">
    <source>
        <dbReference type="Pfam" id="PF03914"/>
    </source>
</evidence>
<comment type="subcellular location">
    <subcellularLocation>
        <location evidence="1">Nucleus membrane</location>
        <topology evidence="1">Multi-pass membrane protein</topology>
    </subcellularLocation>
</comment>
<evidence type="ECO:0000256" key="5">
    <source>
        <dbReference type="SAM" id="MobiDB-lite"/>
    </source>
</evidence>
<dbReference type="PANTHER" id="PTHR12455:SF0">
    <property type="entry name" value="NUCLEOLAR COMPLEX PROTEIN 4 HOMOLOG"/>
    <property type="match status" value="1"/>
</dbReference>
<evidence type="ECO:0000313" key="8">
    <source>
        <dbReference type="Proteomes" id="UP000002254"/>
    </source>
</evidence>
<evidence type="ECO:0000313" key="7">
    <source>
        <dbReference type="Ensembl" id="ENSCAFP00000009478.5"/>
    </source>
</evidence>
<protein>
    <submittedName>
        <fullName evidence="7">Nucleolar complex associated 4 homolog</fullName>
    </submittedName>
</protein>
<dbReference type="AlphaFoldDB" id="A0A8P0N8V7"/>
<dbReference type="GO" id="GO:0042254">
    <property type="term" value="P:ribosome biogenesis"/>
    <property type="evidence" value="ECO:0007669"/>
    <property type="project" value="InterPro"/>
</dbReference>
<evidence type="ECO:0000256" key="1">
    <source>
        <dbReference type="ARBA" id="ARBA00004232"/>
    </source>
</evidence>
<evidence type="ECO:0000256" key="2">
    <source>
        <dbReference type="ARBA" id="ARBA00007797"/>
    </source>
</evidence>
<feature type="compositionally biased region" description="Low complexity" evidence="5">
    <location>
        <begin position="109"/>
        <end position="120"/>
    </location>
</feature>
<reference evidence="7" key="2">
    <citation type="submission" date="2025-08" db="UniProtKB">
        <authorList>
            <consortium name="Ensembl"/>
        </authorList>
    </citation>
    <scope>IDENTIFICATION</scope>
</reference>
<keyword evidence="3" id="KW-0812">Transmembrane</keyword>
<dbReference type="InterPro" id="IPR016024">
    <property type="entry name" value="ARM-type_fold"/>
</dbReference>
<dbReference type="Proteomes" id="UP000002254">
    <property type="component" value="Chromosome 26"/>
</dbReference>
<reference evidence="7 8" key="1">
    <citation type="journal article" date="2005" name="Nature">
        <title>Genome sequence, comparative analysis and haplotype structure of the domestic dog.</title>
        <authorList>
            <consortium name="Broad Sequencing Platform"/>
            <person name="Lindblad-Toh K."/>
            <person name="Wade C.M."/>
            <person name="Mikkelsen T.S."/>
            <person name="Karlsson E.K."/>
            <person name="Jaffe D.B."/>
            <person name="Kamal M."/>
            <person name="Clamp M."/>
            <person name="Chang J.L."/>
            <person name="Kulbokas E.J. III"/>
            <person name="Zody M.C."/>
            <person name="Mauceli E."/>
            <person name="Xie X."/>
            <person name="Breen M."/>
            <person name="Wayne R.K."/>
            <person name="Ostrander E.A."/>
            <person name="Ponting C.P."/>
            <person name="Galibert F."/>
            <person name="Smith D.R."/>
            <person name="DeJong P.J."/>
            <person name="Kirkness E."/>
            <person name="Alvarez P."/>
            <person name="Biagi T."/>
            <person name="Brockman W."/>
            <person name="Butler J."/>
            <person name="Chin C.W."/>
            <person name="Cook A."/>
            <person name="Cuff J."/>
            <person name="Daly M.J."/>
            <person name="DeCaprio D."/>
            <person name="Gnerre S."/>
            <person name="Grabherr M."/>
            <person name="Kellis M."/>
            <person name="Kleber M."/>
            <person name="Bardeleben C."/>
            <person name="Goodstadt L."/>
            <person name="Heger A."/>
            <person name="Hitte C."/>
            <person name="Kim L."/>
            <person name="Koepfli K.P."/>
            <person name="Parker H.G."/>
            <person name="Pollinger J.P."/>
            <person name="Searle S.M."/>
            <person name="Sutter N.B."/>
            <person name="Thomas R."/>
            <person name="Webber C."/>
            <person name="Baldwin J."/>
            <person name="Abebe A."/>
            <person name="Abouelleil A."/>
            <person name="Aftuck L."/>
            <person name="Ait-Zahra M."/>
            <person name="Aldredge T."/>
            <person name="Allen N."/>
            <person name="An P."/>
            <person name="Anderson S."/>
            <person name="Antoine C."/>
            <person name="Arachchi H."/>
            <person name="Aslam A."/>
            <person name="Ayotte L."/>
            <person name="Bachantsang P."/>
            <person name="Barry A."/>
            <person name="Bayul T."/>
            <person name="Benamara M."/>
            <person name="Berlin A."/>
            <person name="Bessette D."/>
            <person name="Blitshteyn B."/>
            <person name="Bloom T."/>
            <person name="Blye J."/>
            <person name="Boguslavskiy L."/>
            <person name="Bonnet C."/>
            <person name="Boukhgalter B."/>
            <person name="Brown A."/>
            <person name="Cahill P."/>
            <person name="Calixte N."/>
            <person name="Camarata J."/>
            <person name="Cheshatsang Y."/>
            <person name="Chu J."/>
            <person name="Citroen M."/>
            <person name="Collymore A."/>
            <person name="Cooke P."/>
            <person name="Dawoe T."/>
            <person name="Daza R."/>
            <person name="Decktor K."/>
            <person name="DeGray S."/>
            <person name="Dhargay N."/>
            <person name="Dooley K."/>
            <person name="Dooley K."/>
            <person name="Dorje P."/>
            <person name="Dorjee K."/>
            <person name="Dorris L."/>
            <person name="Duffey N."/>
            <person name="Dupes A."/>
            <person name="Egbiremolen O."/>
            <person name="Elong R."/>
            <person name="Falk J."/>
            <person name="Farina A."/>
            <person name="Faro S."/>
            <person name="Ferguson D."/>
            <person name="Ferreira P."/>
            <person name="Fisher S."/>
            <person name="FitzGerald M."/>
            <person name="Foley K."/>
            <person name="Foley C."/>
            <person name="Franke A."/>
            <person name="Friedrich D."/>
            <person name="Gage D."/>
            <person name="Garber M."/>
            <person name="Gearin G."/>
            <person name="Giannoukos G."/>
            <person name="Goode T."/>
            <person name="Goyette A."/>
            <person name="Graham J."/>
            <person name="Grandbois E."/>
            <person name="Gyaltsen K."/>
            <person name="Hafez N."/>
            <person name="Hagopian D."/>
            <person name="Hagos B."/>
            <person name="Hall J."/>
            <person name="Healy C."/>
            <person name="Hegarty R."/>
            <person name="Honan T."/>
            <person name="Horn A."/>
            <person name="Houde N."/>
            <person name="Hughes L."/>
            <person name="Hunnicutt L."/>
            <person name="Husby M."/>
            <person name="Jester B."/>
            <person name="Jones C."/>
            <person name="Kamat A."/>
            <person name="Kanga B."/>
            <person name="Kells C."/>
            <person name="Khazanovich D."/>
            <person name="Kieu A.C."/>
            <person name="Kisner P."/>
            <person name="Kumar M."/>
            <person name="Lance K."/>
            <person name="Landers T."/>
            <person name="Lara M."/>
            <person name="Lee W."/>
            <person name="Leger J.P."/>
            <person name="Lennon N."/>
            <person name="Leuper L."/>
            <person name="LeVine S."/>
            <person name="Liu J."/>
            <person name="Liu X."/>
            <person name="Lokyitsang Y."/>
            <person name="Lokyitsang T."/>
            <person name="Lui A."/>
            <person name="Macdonald J."/>
            <person name="Major J."/>
            <person name="Marabella R."/>
            <person name="Maru K."/>
            <person name="Matthews C."/>
            <person name="McDonough S."/>
            <person name="Mehta T."/>
            <person name="Meldrim J."/>
            <person name="Melnikov A."/>
            <person name="Meneus L."/>
            <person name="Mihalev A."/>
            <person name="Mihova T."/>
            <person name="Miller K."/>
            <person name="Mittelman R."/>
            <person name="Mlenga V."/>
            <person name="Mulrain L."/>
            <person name="Munson G."/>
            <person name="Navidi A."/>
            <person name="Naylor J."/>
            <person name="Nguyen T."/>
            <person name="Nguyen N."/>
            <person name="Nguyen C."/>
            <person name="Nguyen T."/>
            <person name="Nicol R."/>
            <person name="Norbu N."/>
            <person name="Norbu C."/>
            <person name="Novod N."/>
            <person name="Nyima T."/>
            <person name="Olandt P."/>
            <person name="O'Neill B."/>
            <person name="O'Neill K."/>
            <person name="Osman S."/>
            <person name="Oyono L."/>
            <person name="Patti C."/>
            <person name="Perrin D."/>
            <person name="Phunkhang P."/>
            <person name="Pierre F."/>
            <person name="Priest M."/>
            <person name="Rachupka A."/>
            <person name="Raghuraman S."/>
            <person name="Rameau R."/>
            <person name="Ray V."/>
            <person name="Raymond C."/>
            <person name="Rege F."/>
            <person name="Rise C."/>
            <person name="Rogers J."/>
            <person name="Rogov P."/>
            <person name="Sahalie J."/>
            <person name="Settipalli S."/>
            <person name="Sharpe T."/>
            <person name="Shea T."/>
            <person name="Sheehan M."/>
            <person name="Sherpa N."/>
            <person name="Shi J."/>
            <person name="Shih D."/>
            <person name="Sloan J."/>
            <person name="Smith C."/>
            <person name="Sparrow T."/>
            <person name="Stalker J."/>
            <person name="Stange-Thomann N."/>
            <person name="Stavropoulos S."/>
            <person name="Stone C."/>
            <person name="Stone S."/>
            <person name="Sykes S."/>
            <person name="Tchuinga P."/>
            <person name="Tenzing P."/>
            <person name="Tesfaye S."/>
            <person name="Thoulutsang D."/>
            <person name="Thoulutsang Y."/>
            <person name="Topham K."/>
            <person name="Topping I."/>
            <person name="Tsamla T."/>
            <person name="Vassiliev H."/>
            <person name="Venkataraman V."/>
            <person name="Vo A."/>
            <person name="Wangchuk T."/>
            <person name="Wangdi T."/>
            <person name="Weiand M."/>
            <person name="Wilkinson J."/>
            <person name="Wilson A."/>
            <person name="Yadav S."/>
            <person name="Yang S."/>
            <person name="Yang X."/>
            <person name="Young G."/>
            <person name="Yu Q."/>
            <person name="Zainoun J."/>
            <person name="Zembek L."/>
            <person name="Zimmer A."/>
            <person name="Lander E.S."/>
        </authorList>
    </citation>
    <scope>NUCLEOTIDE SEQUENCE [LARGE SCALE GENOMIC DNA]</scope>
    <source>
        <strain evidence="7">Boxer</strain>
    </source>
</reference>
<organism evidence="7 8">
    <name type="scientific">Canis lupus familiaris</name>
    <name type="common">Dog</name>
    <name type="synonym">Canis familiaris</name>
    <dbReference type="NCBI Taxonomy" id="9615"/>
    <lineage>
        <taxon>Eukaryota</taxon>
        <taxon>Metazoa</taxon>
        <taxon>Chordata</taxon>
        <taxon>Craniata</taxon>
        <taxon>Vertebrata</taxon>
        <taxon>Euteleostomi</taxon>
        <taxon>Mammalia</taxon>
        <taxon>Eutheria</taxon>
        <taxon>Laurasiatheria</taxon>
        <taxon>Carnivora</taxon>
        <taxon>Caniformia</taxon>
        <taxon>Canidae</taxon>
        <taxon>Canis</taxon>
    </lineage>
</organism>
<sequence length="662" mass="72349">MPTAARLRARRAVMTAGARSGDVGGRAPAAGRRSRRGTVTSGGRAPAAAGGRSRRGTVTSGGRAPAAAGGRSRRGTVTSGGRAPAAAGGRSRRETPCAPRGAAGRHGAGPRPGWRAPGAGLPAGGGAGEPRRGQRGVRHPGGVAGGSAGGGGGRGGASRGLEGPRGSREGGSRAEQSPQARLSPQSEDSEEIREAVRACGRLFAALLERGELFVGRLPSEDSVLAGSQGATRKYKVWMRHRYHSCCNRLRELLAHSSFEVKELALSTLMRFVQLEGVHPLEKPKWDGCYLFPHQLFKAVVEGLLSLEDDCSLLLSQFREYLEHDDIRYHTMQAATDIVVRVANRYLEVPFTFWNNAFTLLSAVSLPRQECNTSSFYVKHAKLSQTWKVVHLKEHRKAFQLMWLGFLKHELPLGLYKKVLVIMHDSILPHLAQPSLMIDFLTRAYDMGGAISLLALNGLFILIHQHNLEYPDFYRKLYGLLDPSIFHVKYRARFFHLADLFLSSSHLPAYLVAAFAKRLSRLALTAPPEALLMVLPFICNLLRRHPACRVLVHHPLGHELDSDPFDPEEGNPAESRALESSLWELQALQQHYHPEVSQAASVINQALSVSEISIAPLLELTAFEIFERNLKKKCQESVPLQFIPAQGLLGLQDDLCAQHFTLS</sequence>
<dbReference type="GO" id="GO:0031965">
    <property type="term" value="C:nuclear membrane"/>
    <property type="evidence" value="ECO:0007669"/>
    <property type="project" value="UniProtKB-SubCell"/>
</dbReference>
<feature type="domain" description="CCAAT-binding factor" evidence="6">
    <location>
        <begin position="451"/>
        <end position="599"/>
    </location>
</feature>
<feature type="compositionally biased region" description="Low complexity" evidence="5">
    <location>
        <begin position="25"/>
        <end position="89"/>
    </location>
</feature>
<name>A0A8P0N8V7_CANLF</name>
<feature type="region of interest" description="Disordered" evidence="5">
    <location>
        <begin position="1"/>
        <end position="191"/>
    </location>
</feature>
<proteinExistence type="inferred from homology"/>
<accession>A0A8P0N8V7</accession>
<comment type="similarity">
    <text evidence="2">Belongs to the CBF/MAK21 family.</text>
</comment>
<dbReference type="Ensembl" id="ENSCAFT00000010217.5">
    <property type="protein sequence ID" value="ENSCAFP00000009478.5"/>
    <property type="gene ID" value="ENSCAFG00000006300.5"/>
</dbReference>
<dbReference type="SUPFAM" id="SSF48371">
    <property type="entry name" value="ARM repeat"/>
    <property type="match status" value="1"/>
</dbReference>
<keyword evidence="4" id="KW-0472">Membrane</keyword>
<dbReference type="OrthoDB" id="10263185at2759"/>
<evidence type="ECO:0000256" key="4">
    <source>
        <dbReference type="ARBA" id="ARBA00022989"/>
    </source>
</evidence>
<dbReference type="FunCoup" id="A0A8P0N8V7">
    <property type="interactions" value="925"/>
</dbReference>